<sequence>MNGTECEVMEEDPLHHYVPAKQSKDIDPLLAQSVSCQNMEEVEEIEITEGAVGGIEINDGGADTNNTIEITDGGAHAENVMEGEMEEEEGGKESISTSVISSTLSESKRGACGLGFCSCLMLHAWGWLHPRCCWVKERRAWAGRDYLTLDSAIGSSAIGSGSDSGYGLETGPAVTPALGAHGISTLARRRVLRVWWQLGLHGELPSTAAWTPQSWCASLWVYLATHRGEKGRAMGKESGSGADEVVGVREATEDRRDVFIQIVLKVRLAREGMSARAPASLRACKTPAWVPESPPRVGCFGVEIAIVVGVASTGHIARGYRREAGKQVCIVLRRGHGDEDKEQ</sequence>
<evidence type="ECO:0000313" key="2">
    <source>
        <dbReference type="Proteomes" id="UP001215598"/>
    </source>
</evidence>
<accession>A0AAD7JFH7</accession>
<gene>
    <name evidence="1" type="ORF">B0H16DRAFT_1456137</name>
</gene>
<organism evidence="1 2">
    <name type="scientific">Mycena metata</name>
    <dbReference type="NCBI Taxonomy" id="1033252"/>
    <lineage>
        <taxon>Eukaryota</taxon>
        <taxon>Fungi</taxon>
        <taxon>Dikarya</taxon>
        <taxon>Basidiomycota</taxon>
        <taxon>Agaricomycotina</taxon>
        <taxon>Agaricomycetes</taxon>
        <taxon>Agaricomycetidae</taxon>
        <taxon>Agaricales</taxon>
        <taxon>Marasmiineae</taxon>
        <taxon>Mycenaceae</taxon>
        <taxon>Mycena</taxon>
    </lineage>
</organism>
<keyword evidence="2" id="KW-1185">Reference proteome</keyword>
<reference evidence="1" key="1">
    <citation type="submission" date="2023-03" db="EMBL/GenBank/DDBJ databases">
        <title>Massive genome expansion in bonnet fungi (Mycena s.s.) driven by repeated elements and novel gene families across ecological guilds.</title>
        <authorList>
            <consortium name="Lawrence Berkeley National Laboratory"/>
            <person name="Harder C.B."/>
            <person name="Miyauchi S."/>
            <person name="Viragh M."/>
            <person name="Kuo A."/>
            <person name="Thoen E."/>
            <person name="Andreopoulos B."/>
            <person name="Lu D."/>
            <person name="Skrede I."/>
            <person name="Drula E."/>
            <person name="Henrissat B."/>
            <person name="Morin E."/>
            <person name="Kohler A."/>
            <person name="Barry K."/>
            <person name="LaButti K."/>
            <person name="Morin E."/>
            <person name="Salamov A."/>
            <person name="Lipzen A."/>
            <person name="Mereny Z."/>
            <person name="Hegedus B."/>
            <person name="Baldrian P."/>
            <person name="Stursova M."/>
            <person name="Weitz H."/>
            <person name="Taylor A."/>
            <person name="Grigoriev I.V."/>
            <person name="Nagy L.G."/>
            <person name="Martin F."/>
            <person name="Kauserud H."/>
        </authorList>
    </citation>
    <scope>NUCLEOTIDE SEQUENCE</scope>
    <source>
        <strain evidence="1">CBHHK182m</strain>
    </source>
</reference>
<proteinExistence type="predicted"/>
<dbReference type="AlphaFoldDB" id="A0AAD7JFH7"/>
<protein>
    <submittedName>
        <fullName evidence="1">Uncharacterized protein</fullName>
    </submittedName>
</protein>
<dbReference type="EMBL" id="JARKIB010000035">
    <property type="protein sequence ID" value="KAJ7761390.1"/>
    <property type="molecule type" value="Genomic_DNA"/>
</dbReference>
<dbReference type="Proteomes" id="UP001215598">
    <property type="component" value="Unassembled WGS sequence"/>
</dbReference>
<name>A0AAD7JFH7_9AGAR</name>
<comment type="caution">
    <text evidence="1">The sequence shown here is derived from an EMBL/GenBank/DDBJ whole genome shotgun (WGS) entry which is preliminary data.</text>
</comment>
<evidence type="ECO:0000313" key="1">
    <source>
        <dbReference type="EMBL" id="KAJ7761390.1"/>
    </source>
</evidence>